<keyword evidence="1" id="KW-0472">Membrane</keyword>
<dbReference type="AlphaFoldDB" id="A0A3A5MCM6"/>
<name>A0A3A5MCM6_9MICC</name>
<dbReference type="Proteomes" id="UP000272560">
    <property type="component" value="Unassembled WGS sequence"/>
</dbReference>
<gene>
    <name evidence="2" type="ORF">D6T63_02550</name>
</gene>
<organism evidence="2 3">
    <name type="scientific">Arthrobacter cheniae</name>
    <dbReference type="NCBI Taxonomy" id="1258888"/>
    <lineage>
        <taxon>Bacteria</taxon>
        <taxon>Bacillati</taxon>
        <taxon>Actinomycetota</taxon>
        <taxon>Actinomycetes</taxon>
        <taxon>Micrococcales</taxon>
        <taxon>Micrococcaceae</taxon>
        <taxon>Arthrobacter</taxon>
    </lineage>
</organism>
<evidence type="ECO:0000313" key="3">
    <source>
        <dbReference type="Proteomes" id="UP000272560"/>
    </source>
</evidence>
<evidence type="ECO:0000313" key="2">
    <source>
        <dbReference type="EMBL" id="RJT83339.1"/>
    </source>
</evidence>
<comment type="caution">
    <text evidence="2">The sequence shown here is derived from an EMBL/GenBank/DDBJ whole genome shotgun (WGS) entry which is preliminary data.</text>
</comment>
<feature type="transmembrane region" description="Helical" evidence="1">
    <location>
        <begin position="12"/>
        <end position="39"/>
    </location>
</feature>
<proteinExistence type="predicted"/>
<evidence type="ECO:0000256" key="1">
    <source>
        <dbReference type="SAM" id="Phobius"/>
    </source>
</evidence>
<feature type="transmembrane region" description="Helical" evidence="1">
    <location>
        <begin position="45"/>
        <end position="67"/>
    </location>
</feature>
<reference evidence="2 3" key="1">
    <citation type="submission" date="2018-09" db="EMBL/GenBank/DDBJ databases">
        <title>Novel species of Arthrobacter.</title>
        <authorList>
            <person name="Liu Q."/>
            <person name="Xin Y.-H."/>
        </authorList>
    </citation>
    <scope>NUCLEOTIDE SEQUENCE [LARGE SCALE GENOMIC DNA]</scope>
    <source>
        <strain evidence="2 3">Hz2</strain>
    </source>
</reference>
<keyword evidence="1" id="KW-0812">Transmembrane</keyword>
<keyword evidence="1" id="KW-1133">Transmembrane helix</keyword>
<accession>A0A3A5MCM6</accession>
<sequence>MREATVRPTAHPIIRPAAVVLACAVLALTTAGLGMMVTFRGLAPWNGVAVCLISLAVATGCSGVTYLRRHHGHH</sequence>
<protein>
    <submittedName>
        <fullName evidence="2">Uncharacterized protein</fullName>
    </submittedName>
</protein>
<keyword evidence="3" id="KW-1185">Reference proteome</keyword>
<dbReference type="EMBL" id="QZVT01000001">
    <property type="protein sequence ID" value="RJT83339.1"/>
    <property type="molecule type" value="Genomic_DNA"/>
</dbReference>
<dbReference type="RefSeq" id="WP_120147426.1">
    <property type="nucleotide sequence ID" value="NZ_QZVT01000001.1"/>
</dbReference>
<dbReference type="OrthoDB" id="9985410at2"/>